<reference evidence="3" key="4">
    <citation type="submission" date="2015-06" db="UniProtKB">
        <authorList>
            <consortium name="EnsemblMetazoa"/>
        </authorList>
    </citation>
    <scope>IDENTIFICATION</scope>
</reference>
<accession>W5JXB2</accession>
<reference evidence="2 4" key="1">
    <citation type="journal article" date="2010" name="BMC Genomics">
        <title>Combination of measures distinguishes pre-miRNAs from other stem-loops in the genome of the newly sequenced Anopheles darlingi.</title>
        <authorList>
            <person name="Mendes N.D."/>
            <person name="Freitas A.T."/>
            <person name="Vasconcelos A.T."/>
            <person name="Sagot M.F."/>
        </authorList>
    </citation>
    <scope>NUCLEOTIDE SEQUENCE</scope>
</reference>
<evidence type="ECO:0000256" key="1">
    <source>
        <dbReference type="SAM" id="MobiDB-lite"/>
    </source>
</evidence>
<name>W5JXB2_ANODA</name>
<reference evidence="2" key="3">
    <citation type="journal article" date="2013" name="Nucleic Acids Res.">
        <title>The genome of Anopheles darlingi, the main neotropical malaria vector.</title>
        <authorList>
            <person name="Marinotti O."/>
            <person name="Cerqueira G.C."/>
            <person name="de Almeida L.G."/>
            <person name="Ferro M.I."/>
            <person name="Loreto E.L."/>
            <person name="Zaha A."/>
            <person name="Teixeira S.M."/>
            <person name="Wespiser A.R."/>
            <person name="Almeida E Silva A."/>
            <person name="Schlindwein A.D."/>
            <person name="Pacheco A.C."/>
            <person name="Silva A.L."/>
            <person name="Graveley B.R."/>
            <person name="Walenz B.P."/>
            <person name="Lima Bde A."/>
            <person name="Ribeiro C.A."/>
            <person name="Nunes-Silva C.G."/>
            <person name="de Carvalho C.R."/>
            <person name="Soares C.M."/>
            <person name="de Menezes C.B."/>
            <person name="Matiolli C."/>
            <person name="Caffrey D."/>
            <person name="Araujo D.A."/>
            <person name="de Oliveira D.M."/>
            <person name="Golenbock D."/>
            <person name="Grisard E.C."/>
            <person name="Fantinatti-Garboggini F."/>
            <person name="de Carvalho F.M."/>
            <person name="Barcellos F.G."/>
            <person name="Prosdocimi F."/>
            <person name="May G."/>
            <person name="Azevedo Junior G.M."/>
            <person name="Guimaraes G.M."/>
            <person name="Goldman G.H."/>
            <person name="Padilha I.Q."/>
            <person name="Batista Jda S."/>
            <person name="Ferro J.A."/>
            <person name="Ribeiro J.M."/>
            <person name="Fietto J.L."/>
            <person name="Dabbas K.M."/>
            <person name="Cerdeira L."/>
            <person name="Agnez-Lima L.F."/>
            <person name="Brocchi M."/>
            <person name="de Carvalho M.O."/>
            <person name="Teixeira Mde M."/>
            <person name="Diniz Maia Mde M."/>
            <person name="Goldman M.H."/>
            <person name="Cruz Schneider M.P."/>
            <person name="Felipe M.S."/>
            <person name="Hungria M."/>
            <person name="Nicolas M.F."/>
            <person name="Pereira M."/>
            <person name="Montes M.A."/>
            <person name="Cantao M.E."/>
            <person name="Vincentz M."/>
            <person name="Rafael M.S."/>
            <person name="Silverman N."/>
            <person name="Stoco P.H."/>
            <person name="Souza R.C."/>
            <person name="Vicentini R."/>
            <person name="Gazzinelli R.T."/>
            <person name="Neves Rde O."/>
            <person name="Silva R."/>
            <person name="Astolfi-Filho S."/>
            <person name="Maciel T.E."/>
            <person name="Urmenyi T.P."/>
            <person name="Tadei W.P."/>
            <person name="Camargo E.P."/>
            <person name="de Vasconcelos A.T."/>
        </authorList>
    </citation>
    <scope>NUCLEOTIDE SEQUENCE</scope>
</reference>
<dbReference type="EMBL" id="ADMH02000034">
    <property type="protein sequence ID" value="ETN68034.1"/>
    <property type="molecule type" value="Genomic_DNA"/>
</dbReference>
<dbReference type="VEuPathDB" id="VectorBase:ADAC000131"/>
<dbReference type="STRING" id="43151.W5JXB2"/>
<keyword evidence="4" id="KW-1185">Reference proteome</keyword>
<dbReference type="AlphaFoldDB" id="W5JXB2"/>
<evidence type="ECO:0000313" key="3">
    <source>
        <dbReference type="EnsemblMetazoa" id="ADAC000131-PA"/>
    </source>
</evidence>
<feature type="region of interest" description="Disordered" evidence="1">
    <location>
        <begin position="169"/>
        <end position="189"/>
    </location>
</feature>
<dbReference type="EnsemblMetazoa" id="ADAC000131-RA">
    <property type="protein sequence ID" value="ADAC000131-PA"/>
    <property type="gene ID" value="ADAC000131"/>
</dbReference>
<organism evidence="2">
    <name type="scientific">Anopheles darlingi</name>
    <name type="common">Mosquito</name>
    <dbReference type="NCBI Taxonomy" id="43151"/>
    <lineage>
        <taxon>Eukaryota</taxon>
        <taxon>Metazoa</taxon>
        <taxon>Ecdysozoa</taxon>
        <taxon>Arthropoda</taxon>
        <taxon>Hexapoda</taxon>
        <taxon>Insecta</taxon>
        <taxon>Pterygota</taxon>
        <taxon>Neoptera</taxon>
        <taxon>Endopterygota</taxon>
        <taxon>Diptera</taxon>
        <taxon>Nematocera</taxon>
        <taxon>Culicoidea</taxon>
        <taxon>Culicidae</taxon>
        <taxon>Anophelinae</taxon>
        <taxon>Anopheles</taxon>
    </lineage>
</organism>
<dbReference type="Proteomes" id="UP000000673">
    <property type="component" value="Unassembled WGS sequence"/>
</dbReference>
<proteinExistence type="predicted"/>
<evidence type="ECO:0000313" key="4">
    <source>
        <dbReference type="Proteomes" id="UP000000673"/>
    </source>
</evidence>
<sequence>MIAQEDIIIIHGMTPETTEEEVVERFGSVGVIKHDMCTQRPKVAQQVAIAAVDGGSFGGNCDRGSFGRSRGDYKGGGLDRVYDYCNRGGGFSGAIVSESAVQQQIKHLSTRGVLLNGKKRRVFLRTAILDMEAQSLVAGTCDCNSEYSCPLKALLIVASTWSEKVDLASSDTPKSRIQETRERGMELVE</sequence>
<protein>
    <submittedName>
        <fullName evidence="2 3">Uncharacterized protein</fullName>
    </submittedName>
</protein>
<feature type="compositionally biased region" description="Basic and acidic residues" evidence="1">
    <location>
        <begin position="173"/>
        <end position="189"/>
    </location>
</feature>
<dbReference type="HOGENOM" id="CLU_1435555_0_0_1"/>
<gene>
    <name evidence="2" type="ORF">AND_000131</name>
</gene>
<reference evidence="2" key="2">
    <citation type="submission" date="2010-05" db="EMBL/GenBank/DDBJ databases">
        <authorList>
            <person name="Almeida L.G."/>
            <person name="Nicolas M.F."/>
            <person name="Souza R.C."/>
            <person name="Vasconcelos A.T.R."/>
        </authorList>
    </citation>
    <scope>NUCLEOTIDE SEQUENCE</scope>
</reference>
<evidence type="ECO:0000313" key="2">
    <source>
        <dbReference type="EMBL" id="ETN68034.1"/>
    </source>
</evidence>